<dbReference type="PROSITE" id="PS50262">
    <property type="entry name" value="G_PROTEIN_RECEP_F1_2"/>
    <property type="match status" value="1"/>
</dbReference>
<name>A0A914VA18_9BILA</name>
<comment type="subcellular location">
    <subcellularLocation>
        <location evidence="1">Membrane</location>
    </subcellularLocation>
</comment>
<dbReference type="CDD" id="cd14978">
    <property type="entry name" value="7tmA_FMRFamide_R-like"/>
    <property type="match status" value="1"/>
</dbReference>
<dbReference type="Proteomes" id="UP000887566">
    <property type="component" value="Unplaced"/>
</dbReference>
<evidence type="ECO:0000256" key="1">
    <source>
        <dbReference type="ARBA" id="ARBA00004370"/>
    </source>
</evidence>
<feature type="transmembrane region" description="Helical" evidence="5">
    <location>
        <begin position="74"/>
        <end position="95"/>
    </location>
</feature>
<dbReference type="PANTHER" id="PTHR46641">
    <property type="entry name" value="FMRFAMIDE RECEPTOR-RELATED"/>
    <property type="match status" value="1"/>
</dbReference>
<evidence type="ECO:0000256" key="3">
    <source>
        <dbReference type="ARBA" id="ARBA00022989"/>
    </source>
</evidence>
<reference evidence="8" key="1">
    <citation type="submission" date="2022-11" db="UniProtKB">
        <authorList>
            <consortium name="WormBaseParasite"/>
        </authorList>
    </citation>
    <scope>IDENTIFICATION</scope>
</reference>
<dbReference type="GO" id="GO:0004930">
    <property type="term" value="F:G protein-coupled receptor activity"/>
    <property type="evidence" value="ECO:0007669"/>
    <property type="project" value="InterPro"/>
</dbReference>
<feature type="transmembrane region" description="Helical" evidence="5">
    <location>
        <begin position="222"/>
        <end position="241"/>
    </location>
</feature>
<protein>
    <submittedName>
        <fullName evidence="8">G-protein coupled receptors family 1 profile domain-containing protein</fullName>
    </submittedName>
</protein>
<accession>A0A914VA18</accession>
<dbReference type="SUPFAM" id="SSF81321">
    <property type="entry name" value="Family A G protein-coupled receptor-like"/>
    <property type="match status" value="1"/>
</dbReference>
<keyword evidence="2 5" id="KW-0812">Transmembrane</keyword>
<feature type="domain" description="G-protein coupled receptors family 1 profile" evidence="6">
    <location>
        <begin position="51"/>
        <end position="335"/>
    </location>
</feature>
<feature type="transmembrane region" description="Helical" evidence="5">
    <location>
        <begin position="107"/>
        <end position="134"/>
    </location>
</feature>
<dbReference type="GO" id="GO:0016020">
    <property type="term" value="C:membrane"/>
    <property type="evidence" value="ECO:0007669"/>
    <property type="project" value="UniProtKB-SubCell"/>
</dbReference>
<dbReference type="PRINTS" id="PR00237">
    <property type="entry name" value="GPCRRHODOPSN"/>
</dbReference>
<sequence length="570" mass="64180">MDAENTSGICLEDLVQSFSTGNNTFVDNYSIFSRLVNGYMTLFLAVFGVVGNAALLRQVRQKKYQLSARLRAHLVALCIWDSVLVVSCSLCYGFLSVRYGIPPFYGPAAYILLLQPLGSFAVSGTILQLTAITIERYLAVSRPLQERALKSRFSVKWICLSIFLLSAVLNLPSAIWERELQPCWRIVMEDGVRTVQWTVMNVATELDSNPIYTLLFQFIPDLIFRFPTPIVLIIILTVRTLQLSCHGLAASAHMDKRRLTSNGTLMLLTLLNCKFLFCHASYMVNTAMDMLSHPFLAAREGHAPQTLRQFIGSLYMNDVANCLVVLHSATNWLLFIRQRKSNYRRSYSNSMLSTVNDERSPSVVNTTEAADLLLPYLQTSPTAFAVPFLAALCDSNAAMSQRFRGEAPFDQRASVLSTASAVYSFMRGVLIDFASEQKKTGLRETRLRCRELGAAHQRLGVELRTSDIKVARIALLERFAEMCHQPVAPVVAHTIVSFVLCEMRTGSLCETIEARKTRWRRPRKLSRRRSSDSRQLYPNSSLVRVNDDDSHFLNVPLELTSIKMNQISVP</sequence>
<feature type="transmembrane region" description="Helical" evidence="5">
    <location>
        <begin position="262"/>
        <end position="284"/>
    </location>
</feature>
<evidence type="ECO:0000259" key="6">
    <source>
        <dbReference type="PROSITE" id="PS50262"/>
    </source>
</evidence>
<proteinExistence type="predicted"/>
<organism evidence="7 8">
    <name type="scientific">Plectus sambesii</name>
    <dbReference type="NCBI Taxonomy" id="2011161"/>
    <lineage>
        <taxon>Eukaryota</taxon>
        <taxon>Metazoa</taxon>
        <taxon>Ecdysozoa</taxon>
        <taxon>Nematoda</taxon>
        <taxon>Chromadorea</taxon>
        <taxon>Plectida</taxon>
        <taxon>Plectina</taxon>
        <taxon>Plectoidea</taxon>
        <taxon>Plectidae</taxon>
        <taxon>Plectus</taxon>
    </lineage>
</organism>
<keyword evidence="4 5" id="KW-0472">Membrane</keyword>
<evidence type="ECO:0000256" key="5">
    <source>
        <dbReference type="SAM" id="Phobius"/>
    </source>
</evidence>
<keyword evidence="3 5" id="KW-1133">Transmembrane helix</keyword>
<dbReference type="Gene3D" id="1.20.1070.10">
    <property type="entry name" value="Rhodopsin 7-helix transmembrane proteins"/>
    <property type="match status" value="1"/>
</dbReference>
<dbReference type="AlphaFoldDB" id="A0A914VA18"/>
<dbReference type="InterPro" id="IPR000276">
    <property type="entry name" value="GPCR_Rhodpsn"/>
</dbReference>
<dbReference type="PANTHER" id="PTHR46641:SF10">
    <property type="entry name" value="G-PROTEIN COUPLED RECEPTORS FAMILY 1 PROFILE DOMAIN-CONTAINING PROTEIN"/>
    <property type="match status" value="1"/>
</dbReference>
<evidence type="ECO:0000256" key="2">
    <source>
        <dbReference type="ARBA" id="ARBA00022692"/>
    </source>
</evidence>
<dbReference type="Pfam" id="PF00001">
    <property type="entry name" value="7tm_1"/>
    <property type="match status" value="1"/>
</dbReference>
<feature type="transmembrane region" description="Helical" evidence="5">
    <location>
        <begin position="36"/>
        <end position="54"/>
    </location>
</feature>
<feature type="transmembrane region" description="Helical" evidence="5">
    <location>
        <begin position="314"/>
        <end position="336"/>
    </location>
</feature>
<dbReference type="InterPro" id="IPR052954">
    <property type="entry name" value="GPCR-Ligand_Int"/>
</dbReference>
<evidence type="ECO:0000313" key="7">
    <source>
        <dbReference type="Proteomes" id="UP000887566"/>
    </source>
</evidence>
<evidence type="ECO:0000313" key="8">
    <source>
        <dbReference type="WBParaSite" id="PSAMB.scaffold1729size28327.g14713.t1"/>
    </source>
</evidence>
<keyword evidence="7" id="KW-1185">Reference proteome</keyword>
<evidence type="ECO:0000256" key="4">
    <source>
        <dbReference type="ARBA" id="ARBA00023136"/>
    </source>
</evidence>
<feature type="transmembrane region" description="Helical" evidence="5">
    <location>
        <begin position="155"/>
        <end position="175"/>
    </location>
</feature>
<dbReference type="WBParaSite" id="PSAMB.scaffold1729size28327.g14713.t1">
    <property type="protein sequence ID" value="PSAMB.scaffold1729size28327.g14713.t1"/>
    <property type="gene ID" value="PSAMB.scaffold1729size28327.g14713"/>
</dbReference>
<dbReference type="InterPro" id="IPR017452">
    <property type="entry name" value="GPCR_Rhodpsn_7TM"/>
</dbReference>